<evidence type="ECO:0000313" key="1">
    <source>
        <dbReference type="EMBL" id="QOX65824.1"/>
    </source>
</evidence>
<keyword evidence="2" id="KW-1185">Reference proteome</keyword>
<evidence type="ECO:0000313" key="2">
    <source>
        <dbReference type="Proteomes" id="UP000594014"/>
    </source>
</evidence>
<gene>
    <name evidence="1" type="ORF">FRZ06_04285</name>
</gene>
<dbReference type="EMBL" id="CP042469">
    <property type="protein sequence ID" value="QOX65824.1"/>
    <property type="molecule type" value="Genomic_DNA"/>
</dbReference>
<protein>
    <submittedName>
        <fullName evidence="1">Dihydropyrimidine dehydrogenase</fullName>
    </submittedName>
</protein>
<sequence length="406" mass="43386">MEEAARCVLCYDAPCSKGCPADTKPADFIRSIRFRNIKGAAATIREANALGGCTAKVCPYDRLCEEACSRTGIDKPIQIGRLQAFAVAMEKEYDMQVLEAPDATKEKVACIGAGPASLACAQKLALSGYKVTIFEEFDKPGGVLTYGIIPSRLPQDVVDFDIQKVKDLGVEFVLNKKVGRDISISQLREQGFKAIFVGTGLWKSKALDIRGKDLNGVTYAVEFLKKARSSMGEMRIKGDVVVIGGGDVAMDCAATAKLLGADKVTIVYRRTIEEAPADIAELEYVQALGIGISTKFKPQEILGEDGKVKGFLAEGTDGFSQLKLKADHVIFAIGQEAENMKEIADISLNDNGTIACDVNKGFTNEEGIFAAGDIVNGGKTVVEAVAAGKSVAESIISYLSKKEGVK</sequence>
<reference evidence="1" key="1">
    <citation type="submission" date="2019-08" db="EMBL/GenBank/DDBJ databases">
        <title>Genome sequence of Clostridiales bacterium MT110.</title>
        <authorList>
            <person name="Cao J."/>
        </authorList>
    </citation>
    <scope>NUCLEOTIDE SEQUENCE</scope>
    <source>
        <strain evidence="1">MT110</strain>
    </source>
</reference>
<accession>A0ACD1AHF6</accession>
<proteinExistence type="predicted"/>
<organism evidence="1 2">
    <name type="scientific">Anoxybacterium hadale</name>
    <dbReference type="NCBI Taxonomy" id="3408580"/>
    <lineage>
        <taxon>Bacteria</taxon>
        <taxon>Bacillati</taxon>
        <taxon>Bacillota</taxon>
        <taxon>Clostridia</taxon>
        <taxon>Peptostreptococcales</taxon>
        <taxon>Anaerovoracaceae</taxon>
        <taxon>Anoxybacterium</taxon>
    </lineage>
</organism>
<dbReference type="Proteomes" id="UP000594014">
    <property type="component" value="Chromosome"/>
</dbReference>
<name>A0ACD1AHF6_9FIRM</name>